<protein>
    <submittedName>
        <fullName evidence="11">HTH-type transcriptional regulator PchR (Pulcherriminic acid biosynthetis regulator)</fullName>
    </submittedName>
</protein>
<keyword evidence="1 4" id="KW-0479">Metal-binding</keyword>
<dbReference type="GO" id="GO:0009055">
    <property type="term" value="F:electron transfer activity"/>
    <property type="evidence" value="ECO:0007669"/>
    <property type="project" value="InterPro"/>
</dbReference>
<keyword evidence="2 4" id="KW-0408">Iron</keyword>
<dbReference type="SMART" id="SM00347">
    <property type="entry name" value="HTH_MARR"/>
    <property type="match status" value="1"/>
</dbReference>
<dbReference type="EMBL" id="CAMXCT030000001">
    <property type="protein sequence ID" value="CAL4759361.1"/>
    <property type="molecule type" value="Genomic_DNA"/>
</dbReference>
<evidence type="ECO:0000259" key="8">
    <source>
        <dbReference type="PROSITE" id="PS51352"/>
    </source>
</evidence>
<dbReference type="PROSITE" id="PS51352">
    <property type="entry name" value="THIOREDOXIN_2"/>
    <property type="match status" value="1"/>
</dbReference>
<dbReference type="Pfam" id="PF01047">
    <property type="entry name" value="MarR"/>
    <property type="match status" value="1"/>
</dbReference>
<dbReference type="GO" id="GO:0020037">
    <property type="term" value="F:heme binding"/>
    <property type="evidence" value="ECO:0007669"/>
    <property type="project" value="InterPro"/>
</dbReference>
<keyword evidence="12" id="KW-1185">Reference proteome</keyword>
<evidence type="ECO:0000313" key="12">
    <source>
        <dbReference type="Proteomes" id="UP001152797"/>
    </source>
</evidence>
<dbReference type="InterPro" id="IPR014784">
    <property type="entry name" value="Cu2_ascorb_mOase-like_C"/>
</dbReference>
<accession>A0A9P1FCT7</accession>
<dbReference type="EMBL" id="CAMXCT020000001">
    <property type="protein sequence ID" value="CAL1125424.1"/>
    <property type="molecule type" value="Genomic_DNA"/>
</dbReference>
<dbReference type="InterPro" id="IPR000835">
    <property type="entry name" value="HTH_MarR-typ"/>
</dbReference>
<dbReference type="SUPFAM" id="SSF49742">
    <property type="entry name" value="PHM/PNGase F"/>
    <property type="match status" value="2"/>
</dbReference>
<evidence type="ECO:0000313" key="9">
    <source>
        <dbReference type="EMBL" id="CAI3972049.1"/>
    </source>
</evidence>
<evidence type="ECO:0000256" key="4">
    <source>
        <dbReference type="PROSITE-ProRule" id="PRU00433"/>
    </source>
</evidence>
<keyword evidence="4" id="KW-0349">Heme</keyword>
<evidence type="ECO:0000259" key="6">
    <source>
        <dbReference type="PROSITE" id="PS50995"/>
    </source>
</evidence>
<name>A0A9P1FCT7_9DINO</name>
<evidence type="ECO:0000256" key="3">
    <source>
        <dbReference type="ARBA" id="ARBA00023157"/>
    </source>
</evidence>
<dbReference type="Proteomes" id="UP001152797">
    <property type="component" value="Unassembled WGS sequence"/>
</dbReference>
<feature type="domain" description="HTH marR-type" evidence="6">
    <location>
        <begin position="680"/>
        <end position="815"/>
    </location>
</feature>
<dbReference type="InterPro" id="IPR047262">
    <property type="entry name" value="PRX-like1"/>
</dbReference>
<reference evidence="9" key="1">
    <citation type="submission" date="2022-10" db="EMBL/GenBank/DDBJ databases">
        <authorList>
            <person name="Chen Y."/>
            <person name="Dougan E. K."/>
            <person name="Chan C."/>
            <person name="Rhodes N."/>
            <person name="Thang M."/>
        </authorList>
    </citation>
    <scope>NUCLEOTIDE SEQUENCE</scope>
</reference>
<evidence type="ECO:0000256" key="5">
    <source>
        <dbReference type="SAM" id="MobiDB-lite"/>
    </source>
</evidence>
<feature type="domain" description="Cytochrome c" evidence="7">
    <location>
        <begin position="183"/>
        <end position="274"/>
    </location>
</feature>
<dbReference type="InterPro" id="IPR009056">
    <property type="entry name" value="Cyt_c-like_dom"/>
</dbReference>
<organism evidence="9">
    <name type="scientific">Cladocopium goreaui</name>
    <dbReference type="NCBI Taxonomy" id="2562237"/>
    <lineage>
        <taxon>Eukaryota</taxon>
        <taxon>Sar</taxon>
        <taxon>Alveolata</taxon>
        <taxon>Dinophyceae</taxon>
        <taxon>Suessiales</taxon>
        <taxon>Symbiodiniaceae</taxon>
        <taxon>Cladocopium</taxon>
    </lineage>
</organism>
<evidence type="ECO:0000256" key="1">
    <source>
        <dbReference type="ARBA" id="ARBA00022723"/>
    </source>
</evidence>
<dbReference type="SUPFAM" id="SSF52833">
    <property type="entry name" value="Thioredoxin-like"/>
    <property type="match status" value="1"/>
</dbReference>
<dbReference type="InterPro" id="IPR008977">
    <property type="entry name" value="PHM/PNGase_F_dom_sf"/>
</dbReference>
<evidence type="ECO:0000313" key="10">
    <source>
        <dbReference type="EMBL" id="CAL1125424.1"/>
    </source>
</evidence>
<reference evidence="10" key="2">
    <citation type="submission" date="2024-04" db="EMBL/GenBank/DDBJ databases">
        <authorList>
            <person name="Chen Y."/>
            <person name="Shah S."/>
            <person name="Dougan E. K."/>
            <person name="Thang M."/>
            <person name="Chan C."/>
        </authorList>
    </citation>
    <scope>NUCLEOTIDE SEQUENCE [LARGE SCALE GENOMIC DNA]</scope>
</reference>
<dbReference type="EMBL" id="CAMXCT010000001">
    <property type="protein sequence ID" value="CAI3972049.1"/>
    <property type="molecule type" value="Genomic_DNA"/>
</dbReference>
<keyword evidence="3" id="KW-1015">Disulfide bond</keyword>
<dbReference type="Gene3D" id="2.60.120.310">
    <property type="entry name" value="Copper type II, ascorbate-dependent monooxygenase, N-terminal domain"/>
    <property type="match status" value="1"/>
</dbReference>
<dbReference type="PANTHER" id="PTHR43640">
    <property type="entry name" value="OS07G0260300 PROTEIN"/>
    <property type="match status" value="1"/>
</dbReference>
<evidence type="ECO:0000313" key="11">
    <source>
        <dbReference type="EMBL" id="CAL4759361.1"/>
    </source>
</evidence>
<dbReference type="GO" id="GO:0016209">
    <property type="term" value="F:antioxidant activity"/>
    <property type="evidence" value="ECO:0007669"/>
    <property type="project" value="InterPro"/>
</dbReference>
<dbReference type="PROSITE" id="PS51007">
    <property type="entry name" value="CYTC"/>
    <property type="match status" value="1"/>
</dbReference>
<evidence type="ECO:0000259" key="7">
    <source>
        <dbReference type="PROSITE" id="PS51007"/>
    </source>
</evidence>
<gene>
    <name evidence="9" type="ORF">C1SCF055_LOCUS639</name>
</gene>
<dbReference type="GO" id="GO:0005507">
    <property type="term" value="F:copper ion binding"/>
    <property type="evidence" value="ECO:0007669"/>
    <property type="project" value="InterPro"/>
</dbReference>
<dbReference type="Gene3D" id="3.40.30.10">
    <property type="entry name" value="Glutaredoxin"/>
    <property type="match status" value="1"/>
</dbReference>
<dbReference type="GO" id="GO:0016715">
    <property type="term" value="F:oxidoreductase activity, acting on paired donors, with incorporation or reduction of molecular oxygen, reduced ascorbate as one donor, and incorporation of one atom of oxygen"/>
    <property type="evidence" value="ECO:0007669"/>
    <property type="project" value="InterPro"/>
</dbReference>
<feature type="region of interest" description="Disordered" evidence="5">
    <location>
        <begin position="354"/>
        <end position="374"/>
    </location>
</feature>
<dbReference type="PANTHER" id="PTHR43640:SF1">
    <property type="entry name" value="THIOREDOXIN-DEPENDENT PEROXIREDOXIN"/>
    <property type="match status" value="1"/>
</dbReference>
<dbReference type="Pfam" id="PF00578">
    <property type="entry name" value="AhpC-TSA"/>
    <property type="match status" value="1"/>
</dbReference>
<dbReference type="InterPro" id="IPR000866">
    <property type="entry name" value="AhpC/TSA"/>
</dbReference>
<dbReference type="Gene3D" id="1.10.10.10">
    <property type="entry name" value="Winged helix-like DNA-binding domain superfamily/Winged helix DNA-binding domain"/>
    <property type="match status" value="1"/>
</dbReference>
<dbReference type="GO" id="GO:0003700">
    <property type="term" value="F:DNA-binding transcription factor activity"/>
    <property type="evidence" value="ECO:0007669"/>
    <property type="project" value="InterPro"/>
</dbReference>
<comment type="caution">
    <text evidence="9">The sequence shown here is derived from an EMBL/GenBank/DDBJ whole genome shotgun (WGS) entry which is preliminary data.</text>
</comment>
<dbReference type="InterPro" id="IPR036388">
    <property type="entry name" value="WH-like_DNA-bd_sf"/>
</dbReference>
<dbReference type="PROSITE" id="PS50995">
    <property type="entry name" value="HTH_MARR_2"/>
    <property type="match status" value="1"/>
</dbReference>
<proteinExistence type="predicted"/>
<dbReference type="AlphaFoldDB" id="A0A9P1FCT7"/>
<evidence type="ECO:0000256" key="2">
    <source>
        <dbReference type="ARBA" id="ARBA00023004"/>
    </source>
</evidence>
<dbReference type="InterPro" id="IPR036390">
    <property type="entry name" value="WH_DNA-bd_sf"/>
</dbReference>
<feature type="domain" description="Thioredoxin" evidence="8">
    <location>
        <begin position="3"/>
        <end position="159"/>
    </location>
</feature>
<dbReference type="Gene3D" id="2.60.120.230">
    <property type="match status" value="1"/>
</dbReference>
<sequence>MPVLAGEQSPKSVDLHFVKALDLAGNPVKLVENEARSGTAFVFISSDCPLSRQYIPELNRLAGSVASEDVGFYGILSDRTVDRATAQQFAKEFNIQFPVLFDATGELAELMQPSHVPQAYLVDSQGVVVYRGRIDDLYADVDKRRDEPQQRDLFDAMTALASGESIEPKVTETVGCLFENRSELPEDGEVTYTRDIAPIVFANCAECHRPGEVAPFSLLTYEDASKRANWLSEVTSSGLMPPWRAKIGHGHFLDERRLTEKEIELIQKWADAGAPRGDEADMPPLPEFPSGWRLGTPDLVVEAPAFVTVPADGPDIFHHWVMPIEIPEGKTLIGFEFHPGNPAVVHHAVLGLDSTGGSRRRDAETPEPGYRSSGSIEGSMSAFVGVWTPGVTPRFYPDNVGLKVTESTDLLLQLHLHPSGKEEADKSSVGLYFSDKPADELKTQSMFITGSLIIDIEPGDDNYQVKSSVTLPVDLTLTSVFPHLHLIGKDVRVLATLPDGEEMPLITIDDWNFYWQDIYTYKKPVVLPKGTKVDLVAHYDNSAANPLNPNSPPEKVLFGNDSDDEMCFVLFQSIDEGNGGMRRMGPAMMTSFIKEWNEADLSYESREHIVDEALKLFGGGRGREGAEMFRRMLLGSKPKEKESDKDPAGLDCHRTLEIVLASRNVTSTLKREKVSADPLADNILRAIRRILRKAAEDRQQLALDGDLSVSELLCLRRVAEATTADPITVAGVASAVQLSNATVSRISDRLDAAGLIVRNRSKVDRRKVFLKLTPKGRRRVKKLPPPLHEQFLARLTKLRKSDQRDLLESLERIVEMMGATDLDAAPMLTPEANVKSSTRT</sequence>
<dbReference type="SUPFAM" id="SSF46785">
    <property type="entry name" value="Winged helix' DNA-binding domain"/>
    <property type="match status" value="1"/>
</dbReference>
<dbReference type="InterPro" id="IPR036249">
    <property type="entry name" value="Thioredoxin-like_sf"/>
</dbReference>
<dbReference type="InterPro" id="IPR013766">
    <property type="entry name" value="Thioredoxin_domain"/>
</dbReference>
<dbReference type="OrthoDB" id="129121at2759"/>
<dbReference type="InterPro" id="IPR036939">
    <property type="entry name" value="Cu2_ascorb_mOase_N_sf"/>
</dbReference>